<dbReference type="GO" id="GO:0005886">
    <property type="term" value="C:plasma membrane"/>
    <property type="evidence" value="ECO:0007669"/>
    <property type="project" value="TreeGrafter"/>
</dbReference>
<reference evidence="3" key="1">
    <citation type="submission" date="2021-10" db="EMBL/GenBank/DDBJ databases">
        <title>Tropical sea cucumber genome reveals ecological adaptation and Cuvierian tubules defense mechanism.</title>
        <authorList>
            <person name="Chen T."/>
        </authorList>
    </citation>
    <scope>NUCLEOTIDE SEQUENCE</scope>
    <source>
        <strain evidence="3">Nanhai2018</strain>
        <tissue evidence="3">Muscle</tissue>
    </source>
</reference>
<dbReference type="InterPro" id="IPR039016">
    <property type="entry name" value="RECK"/>
</dbReference>
<dbReference type="AlphaFoldDB" id="A0A9Q0YNA5"/>
<dbReference type="EMBL" id="JAIZAY010000018">
    <property type="protein sequence ID" value="KAJ8024450.1"/>
    <property type="molecule type" value="Genomic_DNA"/>
</dbReference>
<dbReference type="InterPro" id="IPR056979">
    <property type="entry name" value="FZ_RECK"/>
</dbReference>
<accession>A0A9Q0YNA5</accession>
<proteinExistence type="predicted"/>
<dbReference type="Pfam" id="PF25027">
    <property type="entry name" value="EGF1_RECK"/>
    <property type="match status" value="1"/>
</dbReference>
<evidence type="ECO:0000313" key="4">
    <source>
        <dbReference type="Proteomes" id="UP001152320"/>
    </source>
</evidence>
<dbReference type="SMART" id="SM00280">
    <property type="entry name" value="KAZAL"/>
    <property type="match status" value="3"/>
</dbReference>
<feature type="chain" id="PRO_5040477219" evidence="1">
    <location>
        <begin position="18"/>
        <end position="966"/>
    </location>
</feature>
<feature type="signal peptide" evidence="1">
    <location>
        <begin position="1"/>
        <end position="17"/>
    </location>
</feature>
<dbReference type="Pfam" id="PF25028">
    <property type="entry name" value="FnI_RECK"/>
    <property type="match status" value="1"/>
</dbReference>
<gene>
    <name evidence="3" type="ORF">HOLleu_34363</name>
</gene>
<dbReference type="GO" id="GO:0030198">
    <property type="term" value="P:extracellular matrix organization"/>
    <property type="evidence" value="ECO:0007669"/>
    <property type="project" value="TreeGrafter"/>
</dbReference>
<dbReference type="SUPFAM" id="SSF100895">
    <property type="entry name" value="Kazal-type serine protease inhibitors"/>
    <property type="match status" value="3"/>
</dbReference>
<dbReference type="Pfam" id="PF07648">
    <property type="entry name" value="Kazal_2"/>
    <property type="match status" value="3"/>
</dbReference>
<dbReference type="Pfam" id="PF22961">
    <property type="entry name" value="RECK-like_N"/>
    <property type="match status" value="1"/>
</dbReference>
<dbReference type="InterPro" id="IPR056978">
    <property type="entry name" value="CC4_RECK"/>
</dbReference>
<dbReference type="PROSITE" id="PS51465">
    <property type="entry name" value="KAZAL_2"/>
    <property type="match status" value="2"/>
</dbReference>
<feature type="domain" description="Kazal-like" evidence="2">
    <location>
        <begin position="737"/>
        <end position="783"/>
    </location>
</feature>
<evidence type="ECO:0000313" key="3">
    <source>
        <dbReference type="EMBL" id="KAJ8024450.1"/>
    </source>
</evidence>
<protein>
    <submittedName>
        <fullName evidence="3">Reversion-inducing cysteine-rich protein with Kazal motifs</fullName>
    </submittedName>
</protein>
<dbReference type="OrthoDB" id="5956770at2759"/>
<dbReference type="InterPro" id="IPR056976">
    <property type="entry name" value="EGF1_RECK"/>
</dbReference>
<name>A0A9Q0YNA5_HOLLE</name>
<dbReference type="GO" id="GO:0008191">
    <property type="term" value="F:metalloendopeptidase inhibitor activity"/>
    <property type="evidence" value="ECO:0007669"/>
    <property type="project" value="InterPro"/>
</dbReference>
<dbReference type="Proteomes" id="UP001152320">
    <property type="component" value="Chromosome 18"/>
</dbReference>
<dbReference type="InterPro" id="IPR002350">
    <property type="entry name" value="Kazal_dom"/>
</dbReference>
<keyword evidence="1" id="KW-0732">Signal</keyword>
<dbReference type="InterPro" id="IPR055110">
    <property type="entry name" value="RECK-like_N"/>
</dbReference>
<dbReference type="PANTHER" id="PTHR13487:SF3">
    <property type="entry name" value="REVERSION-INDUCING CYSTEINE-RICH PROTEIN WITH KAZAL MOTIFS"/>
    <property type="match status" value="1"/>
</dbReference>
<evidence type="ECO:0000256" key="1">
    <source>
        <dbReference type="SAM" id="SignalP"/>
    </source>
</evidence>
<dbReference type="PROSITE" id="PS00282">
    <property type="entry name" value="KAZAL_1"/>
    <property type="match status" value="1"/>
</dbReference>
<dbReference type="Pfam" id="PF23298">
    <property type="entry name" value="FZ_RECK"/>
    <property type="match status" value="1"/>
</dbReference>
<comment type="caution">
    <text evidence="3">The sequence shown here is derived from an EMBL/GenBank/DDBJ whole genome shotgun (WGS) entry which is preliminary data.</text>
</comment>
<dbReference type="Gene3D" id="3.30.60.30">
    <property type="match status" value="3"/>
</dbReference>
<feature type="domain" description="Kazal-like" evidence="2">
    <location>
        <begin position="618"/>
        <end position="665"/>
    </location>
</feature>
<sequence>MKIILGVILVALSTVYAQDPECCHNVNNNAGCQQACDNMALERTSLGRRQHLPSLRDNCPLSLRIFWQCVNNSAPDIWEEDTGWMGRMCCYNAQSRKCRAVCGLANSFSEVQVDCSPGDEVDLFDCLTRFQQKEQCCGQAPAGSHCKKKCEKLFDATLPTQHMSLEANVKCTPGYPEVVDCVTNYTSSVLSSVNPKESLHCCDRASTEHCRDICHQVHSNFTSENDIMTALVAGCGNLDLSDDMWRCFLLDQGSRPTSQIYPPPRDHILSIDSARLQCCARAVSPKCKDICIKLYSTSWSSRDSWNQFDEHCQYQPVEASLLICLADVQEPCQPGCSGLDYCTKFNNRPTELFRSCNSRSDGSARSDMTRWSNGVIQMPFMHIPVLDIAECEPDRWKAVACTLQIKPCHAKSHTNMICRSDCVHILSKCIDKTRLQKGLTPEGLCNILSPREKSAPCISLDEYLQPAKYPKDQVMGLTYPCITHSCANHSQSNGVCSIDREAANMGEVCKHHKCEDGCKLGEASTFLVSVGSWIRLTDANNEGCYQACQCGKRGELRHCQTLRCDRKAIDSCRVSGQIREHGSHYHIDCNICTCYEGTEICSSRQCLTDEMLPEERHRYTGLPCDCSDQYVPMCADNGKTYPSACLAKCAEKFSDSQVTYGDCSMMHPCQSPNICRTGTRCVPKRAICISVNFGDCPQYECVSVPNSCDTELYEPVCDTEGVKHPNLCTLQKRQKILAYRGECVPQCHTDDAQVCGHNGETYPSKCAAWHDKTTVDYFGPCQAVGPIFEDDTQSQCATVLCPALPSAANCVGVTPPGGCCPICAGQVRILFSKTEADRVAIVMGSSALPLGDILDLLRKHIVVSECDLYGFLSIEGDIVVLVSPIMQKPTTVQIEVCNTEAEKLEALINSRSPLLMSYLQLTPLLAATTRKVDVIDNSAVSIARPTWLHVSLLLVCIFLQKLLKDR</sequence>
<dbReference type="InterPro" id="IPR056977">
    <property type="entry name" value="FnI_RECK"/>
</dbReference>
<evidence type="ECO:0000259" key="2">
    <source>
        <dbReference type="PROSITE" id="PS51465"/>
    </source>
</evidence>
<organism evidence="3 4">
    <name type="scientific">Holothuria leucospilota</name>
    <name type="common">Black long sea cucumber</name>
    <name type="synonym">Mertensiothuria leucospilota</name>
    <dbReference type="NCBI Taxonomy" id="206669"/>
    <lineage>
        <taxon>Eukaryota</taxon>
        <taxon>Metazoa</taxon>
        <taxon>Echinodermata</taxon>
        <taxon>Eleutherozoa</taxon>
        <taxon>Echinozoa</taxon>
        <taxon>Holothuroidea</taxon>
        <taxon>Aspidochirotacea</taxon>
        <taxon>Aspidochirotida</taxon>
        <taxon>Holothuriidae</taxon>
        <taxon>Holothuria</taxon>
    </lineage>
</organism>
<dbReference type="Pfam" id="PF23332">
    <property type="entry name" value="CC4_RECK"/>
    <property type="match status" value="2"/>
</dbReference>
<keyword evidence="4" id="KW-1185">Reference proteome</keyword>
<dbReference type="InterPro" id="IPR036058">
    <property type="entry name" value="Kazal_dom_sf"/>
</dbReference>
<dbReference type="PANTHER" id="PTHR13487">
    <property type="entry name" value="SERINE PROTEASE INHIBITOR"/>
    <property type="match status" value="1"/>
</dbReference>